<comment type="caution">
    <text evidence="2">The sequence shown here is derived from an EMBL/GenBank/DDBJ whole genome shotgun (WGS) entry which is preliminary data.</text>
</comment>
<name>A0ABW0DRS3_9ACTN</name>
<dbReference type="InterPro" id="IPR005532">
    <property type="entry name" value="SUMF_dom"/>
</dbReference>
<accession>A0ABW0DRS3</accession>
<dbReference type="PANTHER" id="PTHR23150">
    <property type="entry name" value="SULFATASE MODIFYING FACTOR 1, 2"/>
    <property type="match status" value="1"/>
</dbReference>
<dbReference type="InterPro" id="IPR016187">
    <property type="entry name" value="CTDL_fold"/>
</dbReference>
<dbReference type="EMBL" id="JBHSKN010000009">
    <property type="protein sequence ID" value="MFC5240185.1"/>
    <property type="molecule type" value="Genomic_DNA"/>
</dbReference>
<evidence type="ECO:0000259" key="1">
    <source>
        <dbReference type="Pfam" id="PF03781"/>
    </source>
</evidence>
<dbReference type="InterPro" id="IPR051043">
    <property type="entry name" value="Sulfatase_Mod_Factor_Kinase"/>
</dbReference>
<dbReference type="SUPFAM" id="SSF56436">
    <property type="entry name" value="C-type lectin-like"/>
    <property type="match status" value="1"/>
</dbReference>
<dbReference type="PANTHER" id="PTHR23150:SF19">
    <property type="entry name" value="FORMYLGLYCINE-GENERATING ENZYME"/>
    <property type="match status" value="1"/>
</dbReference>
<proteinExistence type="predicted"/>
<sequence length="223" mass="24626">MGLSDEELVAVRAIEWADDTDDDLEAFFTGAVRARPVREVRVEPFLIARHPLTVAQVRHWLPEYEDSFAESDTSTARFEEDLDDLLGTFPFRLPSEAEWEYAARAGTTTLTFRGDGRPDEEQVLDDFADEERIAAAENAFGLAAMGSANEICADVWIPHFTDAPTDARPRTGDGPRVVRGGGGDLSPWQGCDEWLLLLSATRDELQDFTAIRPVAPVPTSQGT</sequence>
<evidence type="ECO:0000313" key="2">
    <source>
        <dbReference type="EMBL" id="MFC5240185.1"/>
    </source>
</evidence>
<evidence type="ECO:0000313" key="3">
    <source>
        <dbReference type="Proteomes" id="UP001596035"/>
    </source>
</evidence>
<dbReference type="Proteomes" id="UP001596035">
    <property type="component" value="Unassembled WGS sequence"/>
</dbReference>
<dbReference type="Pfam" id="PF03781">
    <property type="entry name" value="FGE-sulfatase"/>
    <property type="match status" value="1"/>
</dbReference>
<protein>
    <submittedName>
        <fullName evidence="2">Formylglycine-generating enzyme family protein</fullName>
    </submittedName>
</protein>
<feature type="domain" description="Sulfatase-modifying factor enzyme-like" evidence="1">
    <location>
        <begin position="88"/>
        <end position="182"/>
    </location>
</feature>
<reference evidence="3" key="1">
    <citation type="journal article" date="2019" name="Int. J. Syst. Evol. Microbiol.">
        <title>The Global Catalogue of Microorganisms (GCM) 10K type strain sequencing project: providing services to taxonomists for standard genome sequencing and annotation.</title>
        <authorList>
            <consortium name="The Broad Institute Genomics Platform"/>
            <consortium name="The Broad Institute Genome Sequencing Center for Infectious Disease"/>
            <person name="Wu L."/>
            <person name="Ma J."/>
        </authorList>
    </citation>
    <scope>NUCLEOTIDE SEQUENCE [LARGE SCALE GENOMIC DNA]</scope>
    <source>
        <strain evidence="3">CGMCC 4.7131</strain>
    </source>
</reference>
<dbReference type="Gene3D" id="3.90.1580.10">
    <property type="entry name" value="paralog of FGE (formylglycine-generating enzyme)"/>
    <property type="match status" value="1"/>
</dbReference>
<keyword evidence="3" id="KW-1185">Reference proteome</keyword>
<dbReference type="RefSeq" id="WP_344559508.1">
    <property type="nucleotide sequence ID" value="NZ_BAAATG010000014.1"/>
</dbReference>
<organism evidence="2 3">
    <name type="scientific">Streptomyces atrovirens</name>
    <dbReference type="NCBI Taxonomy" id="285556"/>
    <lineage>
        <taxon>Bacteria</taxon>
        <taxon>Bacillati</taxon>
        <taxon>Actinomycetota</taxon>
        <taxon>Actinomycetes</taxon>
        <taxon>Kitasatosporales</taxon>
        <taxon>Streptomycetaceae</taxon>
        <taxon>Streptomyces</taxon>
    </lineage>
</organism>
<dbReference type="InterPro" id="IPR042095">
    <property type="entry name" value="SUMF_sf"/>
</dbReference>
<gene>
    <name evidence="2" type="ORF">ACFPWV_09770</name>
</gene>